<organism evidence="10 11">
    <name type="scientific">Paenibacillus ginsengarvi</name>
    <dbReference type="NCBI Taxonomy" id="400777"/>
    <lineage>
        <taxon>Bacteria</taxon>
        <taxon>Bacillati</taxon>
        <taxon>Bacillota</taxon>
        <taxon>Bacilli</taxon>
        <taxon>Bacillales</taxon>
        <taxon>Paenibacillaceae</taxon>
        <taxon>Paenibacillus</taxon>
    </lineage>
</organism>
<dbReference type="GO" id="GO:0006508">
    <property type="term" value="P:proteolysis"/>
    <property type="evidence" value="ECO:0007669"/>
    <property type="project" value="UniProtKB-KW"/>
</dbReference>
<evidence type="ECO:0000256" key="6">
    <source>
        <dbReference type="ARBA" id="ARBA00022670"/>
    </source>
</evidence>
<sequence>MPSQRDLEKYAELAVRVGINVQPGQTLVVTAPLSAAELVRLIAEKAYEAGAKNVHVEYNDEQLTRIKYKLAPEEAFTEYPMFRAKGWEEFAENGAGFLSIYSPNPDLLEGIDPQRIATATKTAGIALQGWRNYTMAHRVAWSLISTPTPEWASKIFPDLPEGEAESRLWEMILQAVRVDRDDPVAAWKEHNARLAKTVDYLNAKQYKQLVYHAEGTDLTVDMPDRHVWHGGSTENEKGVTFNPNMPTEEVFTMPHKDGANGVVRSTRPLNYGGNLIDNFTLRFENGKVVDFTAEKGYDTLKLLLDSDEGARRLGELALVPNRSPISDTKLVFYNTLFDENASCHFALGRAYPTTIEGGTEMTKEQLTEHGANDSLVHVDFMMGGPDLSIDGITQDGRTEPIFRDGNWAIELG</sequence>
<dbReference type="Gene3D" id="3.40.1830.10">
    <property type="entry name" value="Thermophilic metalloprotease (M29)"/>
    <property type="match status" value="1"/>
</dbReference>
<evidence type="ECO:0000256" key="8">
    <source>
        <dbReference type="ARBA" id="ARBA00022801"/>
    </source>
</evidence>
<keyword evidence="6" id="KW-0645">Protease</keyword>
<evidence type="ECO:0000256" key="2">
    <source>
        <dbReference type="ARBA" id="ARBA00001946"/>
    </source>
</evidence>
<comment type="cofactor">
    <cofactor evidence="3">
        <name>Zn(2+)</name>
        <dbReference type="ChEBI" id="CHEBI:29105"/>
    </cofactor>
</comment>
<evidence type="ECO:0000256" key="3">
    <source>
        <dbReference type="ARBA" id="ARBA00001947"/>
    </source>
</evidence>
<protein>
    <submittedName>
        <fullName evidence="10">Aminopeptidase</fullName>
    </submittedName>
</protein>
<comment type="caution">
    <text evidence="10">The sequence shown here is derived from an EMBL/GenBank/DDBJ whole genome shotgun (WGS) entry which is preliminary data.</text>
</comment>
<keyword evidence="7" id="KW-0479">Metal-binding</keyword>
<dbReference type="OrthoDB" id="9803993at2"/>
<evidence type="ECO:0000256" key="1">
    <source>
        <dbReference type="ARBA" id="ARBA00001941"/>
    </source>
</evidence>
<accession>A0A3B0BI34</accession>
<evidence type="ECO:0000313" key="10">
    <source>
        <dbReference type="EMBL" id="RKN71888.1"/>
    </source>
</evidence>
<keyword evidence="5 10" id="KW-0031">Aminopeptidase</keyword>
<dbReference type="PANTHER" id="PTHR34448:SF3">
    <property type="entry name" value="AMINOPEPTIDASE AMPS"/>
    <property type="match status" value="1"/>
</dbReference>
<keyword evidence="9" id="KW-0482">Metalloprotease</keyword>
<comment type="cofactor">
    <cofactor evidence="2">
        <name>Mg(2+)</name>
        <dbReference type="ChEBI" id="CHEBI:18420"/>
    </cofactor>
</comment>
<dbReference type="InterPro" id="IPR052170">
    <property type="entry name" value="M29_Exopeptidase"/>
</dbReference>
<evidence type="ECO:0000256" key="9">
    <source>
        <dbReference type="ARBA" id="ARBA00023049"/>
    </source>
</evidence>
<comment type="similarity">
    <text evidence="4">Belongs to the peptidase M29 family.</text>
</comment>
<evidence type="ECO:0000256" key="5">
    <source>
        <dbReference type="ARBA" id="ARBA00022438"/>
    </source>
</evidence>
<dbReference type="Pfam" id="PF02073">
    <property type="entry name" value="Peptidase_M29"/>
    <property type="match status" value="1"/>
</dbReference>
<evidence type="ECO:0000313" key="11">
    <source>
        <dbReference type="Proteomes" id="UP000282311"/>
    </source>
</evidence>
<dbReference type="GO" id="GO:0046872">
    <property type="term" value="F:metal ion binding"/>
    <property type="evidence" value="ECO:0007669"/>
    <property type="project" value="UniProtKB-KW"/>
</dbReference>
<dbReference type="RefSeq" id="WP_120750785.1">
    <property type="nucleotide sequence ID" value="NZ_RBAH01000028.1"/>
</dbReference>
<name>A0A3B0BI34_9BACL</name>
<gene>
    <name evidence="10" type="ORF">D7M11_29105</name>
</gene>
<dbReference type="GO" id="GO:0004177">
    <property type="term" value="F:aminopeptidase activity"/>
    <property type="evidence" value="ECO:0007669"/>
    <property type="project" value="UniProtKB-KW"/>
</dbReference>
<dbReference type="Proteomes" id="UP000282311">
    <property type="component" value="Unassembled WGS sequence"/>
</dbReference>
<keyword evidence="11" id="KW-1185">Reference proteome</keyword>
<dbReference type="InterPro" id="IPR035097">
    <property type="entry name" value="M29_N-terminal"/>
</dbReference>
<dbReference type="PRINTS" id="PR00919">
    <property type="entry name" value="THERMOPTASE"/>
</dbReference>
<proteinExistence type="inferred from homology"/>
<comment type="cofactor">
    <cofactor evidence="1">
        <name>Co(2+)</name>
        <dbReference type="ChEBI" id="CHEBI:48828"/>
    </cofactor>
</comment>
<evidence type="ECO:0000256" key="4">
    <source>
        <dbReference type="ARBA" id="ARBA00008236"/>
    </source>
</evidence>
<dbReference type="AlphaFoldDB" id="A0A3B0BI34"/>
<keyword evidence="8" id="KW-0378">Hydrolase</keyword>
<reference evidence="10 11" key="1">
    <citation type="journal article" date="2007" name="Int. J. Syst. Evol. Microbiol.">
        <title>Paenibacillus ginsengarvi sp. nov., isolated from soil from ginseng cultivation.</title>
        <authorList>
            <person name="Yoon M.H."/>
            <person name="Ten L.N."/>
            <person name="Im W.T."/>
        </authorList>
    </citation>
    <scope>NUCLEOTIDE SEQUENCE [LARGE SCALE GENOMIC DNA]</scope>
    <source>
        <strain evidence="10 11">KCTC 13059</strain>
    </source>
</reference>
<dbReference type="InterPro" id="IPR000787">
    <property type="entry name" value="Peptidase_M29"/>
</dbReference>
<dbReference type="GO" id="GO:0008237">
    <property type="term" value="F:metallopeptidase activity"/>
    <property type="evidence" value="ECO:0007669"/>
    <property type="project" value="UniProtKB-KW"/>
</dbReference>
<dbReference type="SUPFAM" id="SSF144052">
    <property type="entry name" value="Thermophilic metalloprotease-like"/>
    <property type="match status" value="1"/>
</dbReference>
<dbReference type="PANTHER" id="PTHR34448">
    <property type="entry name" value="AMINOPEPTIDASE"/>
    <property type="match status" value="1"/>
</dbReference>
<evidence type="ECO:0000256" key="7">
    <source>
        <dbReference type="ARBA" id="ARBA00022723"/>
    </source>
</evidence>
<dbReference type="EMBL" id="RBAH01000028">
    <property type="protein sequence ID" value="RKN71888.1"/>
    <property type="molecule type" value="Genomic_DNA"/>
</dbReference>